<reference evidence="9 16" key="7">
    <citation type="submission" date="2021-01" db="EMBL/GenBank/DDBJ databases">
        <title>Genome Characterization of a novel Stenotrophomonas isolate with high keratinase activity.</title>
        <authorList>
            <person name="Cao Z.-J."/>
        </authorList>
    </citation>
    <scope>NUCLEOTIDE SEQUENCE [LARGE SCALE GENOMIC DNA]</scope>
    <source>
        <strain evidence="9 16">DHHJ</strain>
    </source>
</reference>
<reference evidence="5" key="6">
    <citation type="submission" date="2020-11" db="EMBL/GenBank/DDBJ databases">
        <title>Enhanced detection system for hospital associated transmission using whole genome sequencing surveillance.</title>
        <authorList>
            <person name="Harrison L.H."/>
            <person name="Van Tyne D."/>
            <person name="Marsh J.W."/>
            <person name="Griffith M.P."/>
            <person name="Snyder D.J."/>
            <person name="Cooper V.S."/>
            <person name="Mustapha M."/>
        </authorList>
    </citation>
    <scope>NUCLEOTIDE SEQUENCE</scope>
    <source>
        <strain evidence="5">STEN00091</strain>
    </source>
</reference>
<protein>
    <submittedName>
        <fullName evidence="2">Trm112 family protein</fullName>
    </submittedName>
</protein>
<dbReference type="Gene3D" id="2.20.25.10">
    <property type="match status" value="1"/>
</dbReference>
<dbReference type="EMBL" id="JZIW01000010">
    <property type="protein sequence ID" value="KOO70311.1"/>
    <property type="molecule type" value="Genomic_DNA"/>
</dbReference>
<dbReference type="EMBL" id="ABLTIR010000069">
    <property type="protein sequence ID" value="EKZ1927855.1"/>
    <property type="molecule type" value="Genomic_DNA"/>
</dbReference>
<dbReference type="EMBL" id="JADUNP010000001">
    <property type="protein sequence ID" value="MBH1650625.1"/>
    <property type="molecule type" value="Genomic_DNA"/>
</dbReference>
<dbReference type="Proteomes" id="UP000625930">
    <property type="component" value="Unassembled WGS sequence"/>
</dbReference>
<dbReference type="SUPFAM" id="SSF158997">
    <property type="entry name" value="Trm112p-like"/>
    <property type="match status" value="1"/>
</dbReference>
<dbReference type="Proteomes" id="UP001225498">
    <property type="component" value="Unassembled WGS sequence"/>
</dbReference>
<dbReference type="InterPro" id="IPR005651">
    <property type="entry name" value="Trm112-like"/>
</dbReference>
<evidence type="ECO:0000313" key="7">
    <source>
        <dbReference type="EMBL" id="OBU63382.1"/>
    </source>
</evidence>
<evidence type="ECO:0000313" key="15">
    <source>
        <dbReference type="Proteomes" id="UP000271705"/>
    </source>
</evidence>
<dbReference type="Proteomes" id="UP000271705">
    <property type="component" value="Unassembled WGS sequence"/>
</dbReference>
<dbReference type="EMBL" id="JAVSKO010000005">
    <property type="protein sequence ID" value="MDT3469035.1"/>
    <property type="molecule type" value="Genomic_DNA"/>
</dbReference>
<sequence length="89" mass="9514">MDRKLLDLLVSPDTRQPLSLLDGKGLEALNKAISAGAVNKADGNPLAQPLREALVTRDRKQVFRVDDGIPVLLAEEAIPTAQIADFPAA</sequence>
<reference evidence="4 11" key="1">
    <citation type="journal article" date="2015" name="Antimicrob. Agents Chemother.">
        <title>Whole-Genome Sequencing Identifies Emergence of a Quinolone Resistance Mutation in a Case of Stenotrophomonas maltophilia Bacteremia.</title>
        <authorList>
            <person name="Pak T.R."/>
            <person name="Altman D.R."/>
            <person name="Attie O."/>
            <person name="Sebra R."/>
            <person name="Hamula C.L."/>
            <person name="Lewis M."/>
            <person name="Deikus G."/>
            <person name="Newman L.C."/>
            <person name="Fang G."/>
            <person name="Hand J."/>
            <person name="Papel G."/>
            <person name="Wallach F."/>
            <person name="Schadt E.E."/>
            <person name="Huprikar S."/>
            <person name="van Bakel H."/>
            <person name="Kasarskis A."/>
            <person name="Bashir A."/>
        </authorList>
    </citation>
    <scope>NUCLEOTIDE SEQUENCE [LARGE SCALE GENOMIC DNA]</scope>
    <source>
        <strain evidence="4 11">ISMMS6</strain>
    </source>
</reference>
<evidence type="ECO:0000313" key="4">
    <source>
        <dbReference type="EMBL" id="KOO70311.1"/>
    </source>
</evidence>
<dbReference type="AlphaFoldDB" id="A0A0J8PU81"/>
<evidence type="ECO:0000313" key="11">
    <source>
        <dbReference type="Proteomes" id="UP000037632"/>
    </source>
</evidence>
<dbReference type="EMBL" id="RXLZ01000025">
    <property type="protein sequence ID" value="RTQ89314.1"/>
    <property type="molecule type" value="Genomic_DNA"/>
</dbReference>
<dbReference type="EMBL" id="LYVI01000001">
    <property type="protein sequence ID" value="OBU63382.1"/>
    <property type="molecule type" value="Genomic_DNA"/>
</dbReference>
<dbReference type="EMBL" id="LXXM01000176">
    <property type="protein sequence ID" value="PZS91538.1"/>
    <property type="molecule type" value="Genomic_DNA"/>
</dbReference>
<reference evidence="8 14" key="3">
    <citation type="submission" date="2016-05" db="EMBL/GenBank/DDBJ databases">
        <authorList>
            <person name="Lavstsen T."/>
            <person name="Jespersen J.S."/>
        </authorList>
    </citation>
    <scope>NUCLEOTIDE SEQUENCE [LARGE SCALE GENOMIC DNA]</scope>
    <source>
        <strain evidence="8 14">SM-5815</strain>
    </source>
</reference>
<evidence type="ECO:0000313" key="16">
    <source>
        <dbReference type="Proteomes" id="UP000596095"/>
    </source>
</evidence>
<reference evidence="10 15" key="5">
    <citation type="submission" date="2018-12" db="EMBL/GenBank/DDBJ databases">
        <authorList>
            <person name="Kartti S."/>
            <person name="Manni A."/>
            <person name="Chemao El Fihri M.W."/>
            <person name="Laamarti M."/>
            <person name="Temsamani L."/>
            <person name="El Jamali J.E."/>
            <person name="Ouadghiri M."/>
            <person name="Ibrahimi A."/>
            <person name="Filati-Maltouf A."/>
        </authorList>
    </citation>
    <scope>NUCLEOTIDE SEQUENCE [LARGE SCALE GENOMIC DNA]</scope>
    <source>
        <strain evidence="10 15">MDMC339</strain>
    </source>
</reference>
<dbReference type="Proteomes" id="UP000249614">
    <property type="component" value="Unassembled WGS sequence"/>
</dbReference>
<dbReference type="EMBL" id="ABLOMU010000071">
    <property type="protein sequence ID" value="EKT4443218.1"/>
    <property type="molecule type" value="Genomic_DNA"/>
</dbReference>
<dbReference type="EMBL" id="CP067993">
    <property type="protein sequence ID" value="QQQ43747.1"/>
    <property type="molecule type" value="Genomic_DNA"/>
</dbReference>
<reference evidence="7 12" key="2">
    <citation type="submission" date="2016-05" db="EMBL/GenBank/DDBJ databases">
        <title>Draft Genome Sequences of Stenotrophomonas maltophilia Strains Sm32COP, Sm41DVV, Sm46PAILV, SmF3, SmF22, SmSOFb1 and SmCVFa1, Isolated from Different Manures, in France.</title>
        <authorList>
            <person name="Nazaret S."/>
            <person name="Bodilis J."/>
        </authorList>
    </citation>
    <scope>NUCLEOTIDE SEQUENCE [LARGE SCALE GENOMIC DNA]</scope>
    <source>
        <strain evidence="7 12">Sm41DVV</strain>
    </source>
</reference>
<dbReference type="Proteomes" id="UP001251948">
    <property type="component" value="Unassembled WGS sequence"/>
</dbReference>
<dbReference type="EMBL" id="CP025298">
    <property type="protein sequence ID" value="AUI06976.1"/>
    <property type="molecule type" value="Genomic_DNA"/>
</dbReference>
<reference evidence="6" key="8">
    <citation type="submission" date="2023-07" db="EMBL/GenBank/DDBJ databases">
        <title>Comparative genomics of clinical Stenotrophomonas maltophilia isolates reveals regions of diversity which correlate with colonization and persistence in vivo.</title>
        <authorList>
            <person name="Mcdaniel M.S."/>
            <person name="Swords W.E."/>
            <person name="Sumpter N.A."/>
            <person name="Lindgren N.R."/>
            <person name="Billiot C.E."/>
        </authorList>
    </citation>
    <scope>NUCLEOTIDE SEQUENCE</scope>
    <source>
        <strain evidence="6">Ism4</strain>
    </source>
</reference>
<organism evidence="8 14">
    <name type="scientific">Stenotrophomonas maltophilia</name>
    <name type="common">Pseudomonas maltophilia</name>
    <name type="synonym">Xanthomonas maltophilia</name>
    <dbReference type="NCBI Taxonomy" id="40324"/>
    <lineage>
        <taxon>Bacteria</taxon>
        <taxon>Pseudomonadati</taxon>
        <taxon>Pseudomonadota</taxon>
        <taxon>Gammaproteobacteria</taxon>
        <taxon>Lysobacterales</taxon>
        <taxon>Lysobacteraceae</taxon>
        <taxon>Stenotrophomonas</taxon>
        <taxon>Stenotrophomonas maltophilia group</taxon>
    </lineage>
</organism>
<evidence type="ECO:0000313" key="8">
    <source>
        <dbReference type="EMBL" id="PZS91538.1"/>
    </source>
</evidence>
<evidence type="ECO:0000313" key="6">
    <source>
        <dbReference type="EMBL" id="MDT3469035.1"/>
    </source>
</evidence>
<dbReference type="Proteomes" id="UP001214521">
    <property type="component" value="Unassembled WGS sequence"/>
</dbReference>
<dbReference type="STRING" id="1210005.GCA_000295735_02809"/>
<evidence type="ECO:0000313" key="3">
    <source>
        <dbReference type="EMBL" id="EKZ1927855.1"/>
    </source>
</evidence>
<evidence type="ECO:0000313" key="12">
    <source>
        <dbReference type="Proteomes" id="UP000092125"/>
    </source>
</evidence>
<evidence type="ECO:0000313" key="14">
    <source>
        <dbReference type="Proteomes" id="UP000249614"/>
    </source>
</evidence>
<dbReference type="OrthoDB" id="9812205at2"/>
<evidence type="ECO:0000313" key="2">
    <source>
        <dbReference type="EMBL" id="EKT4443218.1"/>
    </source>
</evidence>
<reference evidence="1 13" key="4">
    <citation type="submission" date="2017-12" db="EMBL/GenBank/DDBJ databases">
        <title>Complete Genome Sequence of Stenotrophomonas maltophilia CSM2.</title>
        <authorList>
            <person name="Castro-Jaimes S."/>
            <person name="Lopez-Leal G."/>
            <person name="Barberena Jonas C."/>
            <person name="Bustos P."/>
            <person name="Perez-Oseguera A."/>
            <person name="Cevallos M.A."/>
        </authorList>
    </citation>
    <scope>NUCLEOTIDE SEQUENCE [LARGE SCALE GENOMIC DNA]</scope>
    <source>
        <strain evidence="1 13">CSM2</strain>
    </source>
</reference>
<dbReference type="Pfam" id="PF03966">
    <property type="entry name" value="Trm112p"/>
    <property type="match status" value="1"/>
</dbReference>
<dbReference type="eggNOG" id="COG2835">
    <property type="taxonomic scope" value="Bacteria"/>
</dbReference>
<evidence type="ECO:0000313" key="1">
    <source>
        <dbReference type="EMBL" id="AUI06976.1"/>
    </source>
</evidence>
<dbReference type="Proteomes" id="UP000092125">
    <property type="component" value="Unassembled WGS sequence"/>
</dbReference>
<name>A0A0J8PU81_STEMA</name>
<reference evidence="3" key="9">
    <citation type="submission" date="2023-08" db="EMBL/GenBank/DDBJ databases">
        <authorList>
            <consortium name="Clinical and Environmental Microbiology Branch: Whole genome sequencing antimicrobial resistance pathogens in the healthcare setting"/>
        </authorList>
    </citation>
    <scope>NUCLEOTIDE SEQUENCE</scope>
    <source>
        <strain evidence="3">2023CJ-00293</strain>
        <strain evidence="2">Stenotrophomonas_maltophilia_2021CK-00905</strain>
    </source>
</reference>
<dbReference type="RefSeq" id="WP_005408847.1">
    <property type="nucleotide sequence ID" value="NZ_CAXOQU010000158.1"/>
</dbReference>
<dbReference type="Proteomes" id="UP000596095">
    <property type="component" value="Chromosome"/>
</dbReference>
<dbReference type="Proteomes" id="UP000234414">
    <property type="component" value="Chromosome"/>
</dbReference>
<evidence type="ECO:0000313" key="13">
    <source>
        <dbReference type="Proteomes" id="UP000234414"/>
    </source>
</evidence>
<evidence type="ECO:0000313" key="10">
    <source>
        <dbReference type="EMBL" id="RTQ89314.1"/>
    </source>
</evidence>
<evidence type="ECO:0000313" key="5">
    <source>
        <dbReference type="EMBL" id="MBH1650625.1"/>
    </source>
</evidence>
<dbReference type="GeneID" id="93707037"/>
<evidence type="ECO:0000313" key="9">
    <source>
        <dbReference type="EMBL" id="QQQ43747.1"/>
    </source>
</evidence>
<accession>A0A0J8PU81</accession>
<proteinExistence type="predicted"/>
<gene>
    <name evidence="8" type="ORF">A7X83_08585</name>
    <name evidence="7" type="ORF">A9K56_01345</name>
    <name evidence="10" type="ORF">EKL94_10185</name>
    <name evidence="5" type="ORF">I5U67_00230</name>
    <name evidence="9" type="ORF">JJL50_06840</name>
    <name evidence="2" type="ORF">QEK83_003917</name>
    <name evidence="3" type="ORF">REH87_002880</name>
    <name evidence="6" type="ORF">ROV92_13715</name>
    <name evidence="1" type="ORF">SmaCSM2_07175</name>
    <name evidence="4" type="ORF">VL23_21905</name>
</gene>
<dbReference type="Proteomes" id="UP000037632">
    <property type="component" value="Unassembled WGS sequence"/>
</dbReference>